<feature type="transmembrane region" description="Helical" evidence="14">
    <location>
        <begin position="6"/>
        <end position="23"/>
    </location>
</feature>
<keyword evidence="9" id="KW-0406">Ion transport</keyword>
<comment type="subcellular location">
    <subcellularLocation>
        <location evidence="1">Cell membrane</location>
        <topology evidence="1">Multi-pass membrane protein</topology>
    </subcellularLocation>
</comment>
<feature type="transmembrane region" description="Helical" evidence="14">
    <location>
        <begin position="450"/>
        <end position="471"/>
    </location>
</feature>
<evidence type="ECO:0000313" key="15">
    <source>
        <dbReference type="EMBL" id="MCQ4815090.1"/>
    </source>
</evidence>
<dbReference type="Gene3D" id="1.20.1730.10">
    <property type="entry name" value="Sodium/glucose cotransporter"/>
    <property type="match status" value="1"/>
</dbReference>
<keyword evidence="7 14" id="KW-1133">Transmembrane helix</keyword>
<keyword evidence="16" id="KW-1185">Reference proteome</keyword>
<keyword evidence="6" id="KW-0769">Symport</keyword>
<dbReference type="GO" id="GO:0006814">
    <property type="term" value="P:sodium ion transport"/>
    <property type="evidence" value="ECO:0007669"/>
    <property type="project" value="UniProtKB-KW"/>
</dbReference>
<dbReference type="RefSeq" id="WP_256182126.1">
    <property type="nucleotide sequence ID" value="NZ_JANFYT010000026.1"/>
</dbReference>
<feature type="transmembrane region" description="Helical" evidence="14">
    <location>
        <begin position="358"/>
        <end position="378"/>
    </location>
</feature>
<keyword evidence="4" id="KW-1003">Cell membrane</keyword>
<keyword evidence="11" id="KW-0739">Sodium transport</keyword>
<evidence type="ECO:0000256" key="6">
    <source>
        <dbReference type="ARBA" id="ARBA00022847"/>
    </source>
</evidence>
<feature type="transmembrane region" description="Helical" evidence="14">
    <location>
        <begin position="71"/>
        <end position="90"/>
    </location>
</feature>
<dbReference type="InterPro" id="IPR050277">
    <property type="entry name" value="Sodium:Solute_Symporter"/>
</dbReference>
<dbReference type="PANTHER" id="PTHR48086">
    <property type="entry name" value="SODIUM/PROLINE SYMPORTER-RELATED"/>
    <property type="match status" value="1"/>
</dbReference>
<accession>A0AAW5K2Q9</accession>
<feature type="transmembrane region" description="Helical" evidence="14">
    <location>
        <begin position="117"/>
        <end position="142"/>
    </location>
</feature>
<dbReference type="InterPro" id="IPR038377">
    <property type="entry name" value="Na/Glc_symporter_sf"/>
</dbReference>
<feature type="transmembrane region" description="Helical" evidence="14">
    <location>
        <begin position="384"/>
        <end position="405"/>
    </location>
</feature>
<feature type="transmembrane region" description="Helical" evidence="14">
    <location>
        <begin position="179"/>
        <end position="200"/>
    </location>
</feature>
<feature type="transmembrane region" description="Helical" evidence="14">
    <location>
        <begin position="505"/>
        <end position="524"/>
    </location>
</feature>
<organism evidence="15 16">
    <name type="scientific">Cloacibacillus evryensis</name>
    <dbReference type="NCBI Taxonomy" id="508460"/>
    <lineage>
        <taxon>Bacteria</taxon>
        <taxon>Thermotogati</taxon>
        <taxon>Synergistota</taxon>
        <taxon>Synergistia</taxon>
        <taxon>Synergistales</taxon>
        <taxon>Synergistaceae</taxon>
        <taxon>Cloacibacillus</taxon>
    </lineage>
</organism>
<feature type="transmembrane region" description="Helical" evidence="14">
    <location>
        <begin position="417"/>
        <end position="438"/>
    </location>
</feature>
<name>A0AAW5K2Q9_9BACT</name>
<evidence type="ECO:0000256" key="14">
    <source>
        <dbReference type="SAM" id="Phobius"/>
    </source>
</evidence>
<evidence type="ECO:0000256" key="4">
    <source>
        <dbReference type="ARBA" id="ARBA00022475"/>
    </source>
</evidence>
<dbReference type="PANTHER" id="PTHR48086:SF3">
    <property type="entry name" value="SODIUM_PROLINE SYMPORTER"/>
    <property type="match status" value="1"/>
</dbReference>
<proteinExistence type="inferred from homology"/>
<comment type="caution">
    <text evidence="15">The sequence shown here is derived from an EMBL/GenBank/DDBJ whole genome shotgun (WGS) entry which is preliminary data.</text>
</comment>
<gene>
    <name evidence="15" type="ORF">NE630_11675</name>
</gene>
<keyword evidence="8" id="KW-0915">Sodium</keyword>
<feature type="transmembrane region" description="Helical" evidence="14">
    <location>
        <begin position="298"/>
        <end position="323"/>
    </location>
</feature>
<comment type="similarity">
    <text evidence="2 13">Belongs to the sodium:solute symporter (SSF) (TC 2.A.21) family.</text>
</comment>
<keyword evidence="5 14" id="KW-0812">Transmembrane</keyword>
<dbReference type="PROSITE" id="PS50283">
    <property type="entry name" value="NA_SOLUT_SYMP_3"/>
    <property type="match status" value="1"/>
</dbReference>
<dbReference type="EMBL" id="JANFYT010000026">
    <property type="protein sequence ID" value="MCQ4815090.1"/>
    <property type="molecule type" value="Genomic_DNA"/>
</dbReference>
<evidence type="ECO:0000256" key="2">
    <source>
        <dbReference type="ARBA" id="ARBA00006434"/>
    </source>
</evidence>
<evidence type="ECO:0000256" key="11">
    <source>
        <dbReference type="ARBA" id="ARBA00023201"/>
    </source>
</evidence>
<evidence type="ECO:0000256" key="9">
    <source>
        <dbReference type="ARBA" id="ARBA00023065"/>
    </source>
</evidence>
<evidence type="ECO:0000256" key="5">
    <source>
        <dbReference type="ARBA" id="ARBA00022692"/>
    </source>
</evidence>
<feature type="transmembrane region" description="Helical" evidence="14">
    <location>
        <begin position="220"/>
        <end position="238"/>
    </location>
</feature>
<evidence type="ECO:0000256" key="12">
    <source>
        <dbReference type="ARBA" id="ARBA00033708"/>
    </source>
</evidence>
<evidence type="ECO:0000256" key="8">
    <source>
        <dbReference type="ARBA" id="ARBA00023053"/>
    </source>
</evidence>
<comment type="catalytic activity">
    <reaction evidence="12">
        <text>L-proline(in) + Na(+)(in) = L-proline(out) + Na(+)(out)</text>
        <dbReference type="Rhea" id="RHEA:28967"/>
        <dbReference type="ChEBI" id="CHEBI:29101"/>
        <dbReference type="ChEBI" id="CHEBI:60039"/>
    </reaction>
</comment>
<dbReference type="GO" id="GO:0015293">
    <property type="term" value="F:symporter activity"/>
    <property type="evidence" value="ECO:0007669"/>
    <property type="project" value="UniProtKB-KW"/>
</dbReference>
<evidence type="ECO:0000256" key="7">
    <source>
        <dbReference type="ARBA" id="ARBA00022989"/>
    </source>
</evidence>
<keyword evidence="10 14" id="KW-0472">Membrane</keyword>
<evidence type="ECO:0000256" key="1">
    <source>
        <dbReference type="ARBA" id="ARBA00004651"/>
    </source>
</evidence>
<reference evidence="15 16" key="1">
    <citation type="submission" date="2022-06" db="EMBL/GenBank/DDBJ databases">
        <title>Isolation of gut microbiota from human fecal samples.</title>
        <authorList>
            <person name="Pamer E.G."/>
            <person name="Barat B."/>
            <person name="Waligurski E."/>
            <person name="Medina S."/>
            <person name="Paddock L."/>
            <person name="Mostad J."/>
        </authorList>
    </citation>
    <scope>NUCLEOTIDE SEQUENCE [LARGE SCALE GENOMIC DNA]</scope>
    <source>
        <strain evidence="15 16">DFI.9.90</strain>
    </source>
</reference>
<protein>
    <submittedName>
        <fullName evidence="15">Sodium:solute symporter family protein</fullName>
    </submittedName>
</protein>
<feature type="transmembrane region" description="Helical" evidence="14">
    <location>
        <begin position="35"/>
        <end position="59"/>
    </location>
</feature>
<sequence length="528" mass="56768">MNLYQGIFMLFLVIFISLSMYQAKQNRGLNDFYTMGGNAGIWLICGTYTATLVSALGMVGLTGSAYANGPVAGILVWGTFLAFPITGLFMGPQLRRLGQVTIGDFLEARYESKFMRVMTTVITIVGMGCFFVSQLVGSALIVEGVLGIPYNYVVLLTVLVFVIIAWSGGSRSVTITDTVMFAMICLLLGFIFSGDIMRIIGIDGFKALASTKPGFYTATSGGKIAWGAVLGWQILWCFGNASNPANLTRCYLAKDGRSVTCAMMAALALIIPVVWMTHVAAAGIQAVNPDIQNPSTTLIWAAMNVVSPFVGALAISGLFAAVLSTASTQILTLSLCISRDIYERFYCKVDSVESEKKVLLMTRMAILFFGVYGIFAAWGNPTIIVQIGNFGSSVFACTFFPVLICGLRWKWATREGAIASFVVGFLVDGVLSVIPLFMGQGLAWSGYLPFSLHPVVWGFVASFAAMFIVSAHTSVTPTMKALVDKCMTVTAEENVGTPIAKVKQYAYGMLAAAVLFYSAALWFATQLG</sequence>
<feature type="transmembrane region" description="Helical" evidence="14">
    <location>
        <begin position="259"/>
        <end position="278"/>
    </location>
</feature>
<dbReference type="CDD" id="cd10322">
    <property type="entry name" value="SLC5sbd"/>
    <property type="match status" value="1"/>
</dbReference>
<dbReference type="AlphaFoldDB" id="A0AAW5K2Q9"/>
<dbReference type="InterPro" id="IPR001734">
    <property type="entry name" value="Na/solute_symporter"/>
</dbReference>
<evidence type="ECO:0000313" key="16">
    <source>
        <dbReference type="Proteomes" id="UP001205919"/>
    </source>
</evidence>
<dbReference type="Proteomes" id="UP001205919">
    <property type="component" value="Unassembled WGS sequence"/>
</dbReference>
<dbReference type="GO" id="GO:0005886">
    <property type="term" value="C:plasma membrane"/>
    <property type="evidence" value="ECO:0007669"/>
    <property type="project" value="UniProtKB-SubCell"/>
</dbReference>
<evidence type="ECO:0000256" key="10">
    <source>
        <dbReference type="ARBA" id="ARBA00023136"/>
    </source>
</evidence>
<evidence type="ECO:0000256" key="3">
    <source>
        <dbReference type="ARBA" id="ARBA00022448"/>
    </source>
</evidence>
<keyword evidence="3" id="KW-0813">Transport</keyword>
<evidence type="ECO:0000256" key="13">
    <source>
        <dbReference type="RuleBase" id="RU362091"/>
    </source>
</evidence>
<feature type="transmembrane region" description="Helical" evidence="14">
    <location>
        <begin position="148"/>
        <end position="167"/>
    </location>
</feature>
<dbReference type="Pfam" id="PF00474">
    <property type="entry name" value="SSF"/>
    <property type="match status" value="1"/>
</dbReference>